<evidence type="ECO:0000256" key="4">
    <source>
        <dbReference type="PROSITE-ProRule" id="PRU00221"/>
    </source>
</evidence>
<comment type="similarity">
    <text evidence="1">Belongs to the WD repeat EIPR1 family.</text>
</comment>
<evidence type="ECO:0000313" key="7">
    <source>
        <dbReference type="EMBL" id="KXS21320.1"/>
    </source>
</evidence>
<dbReference type="InterPro" id="IPR001680">
    <property type="entry name" value="WD40_rpt"/>
</dbReference>
<evidence type="ECO:0000313" key="8">
    <source>
        <dbReference type="Proteomes" id="UP000070544"/>
    </source>
</evidence>
<evidence type="ECO:0000256" key="5">
    <source>
        <dbReference type="SAM" id="MobiDB-lite"/>
    </source>
</evidence>
<dbReference type="SMART" id="SM00320">
    <property type="entry name" value="WD40"/>
    <property type="match status" value="4"/>
</dbReference>
<protein>
    <submittedName>
        <fullName evidence="7">WD40 repeat-like protein</fullName>
    </submittedName>
</protein>
<dbReference type="GO" id="GO:0016567">
    <property type="term" value="P:protein ubiquitination"/>
    <property type="evidence" value="ECO:0007669"/>
    <property type="project" value="TreeGrafter"/>
</dbReference>
<dbReference type="SUPFAM" id="SSF50978">
    <property type="entry name" value="WD40 repeat-like"/>
    <property type="match status" value="1"/>
</dbReference>
<evidence type="ECO:0000256" key="1">
    <source>
        <dbReference type="ARBA" id="ARBA00005672"/>
    </source>
</evidence>
<dbReference type="InterPro" id="IPR019775">
    <property type="entry name" value="WD40_repeat_CS"/>
</dbReference>
<name>A0A139AX74_GONPJ</name>
<dbReference type="PROSITE" id="PS00678">
    <property type="entry name" value="WD_REPEATS_1"/>
    <property type="match status" value="1"/>
</dbReference>
<dbReference type="OrthoDB" id="427795at2759"/>
<dbReference type="EMBL" id="KQ965733">
    <property type="protein sequence ID" value="KXS21320.1"/>
    <property type="molecule type" value="Genomic_DNA"/>
</dbReference>
<dbReference type="InterPro" id="IPR059104">
    <property type="entry name" value="Beta-prop_EIPR1-like"/>
</dbReference>
<feature type="domain" description="EIPR1-like beta-propeller" evidence="6">
    <location>
        <begin position="1"/>
        <end position="299"/>
    </location>
</feature>
<dbReference type="InterPro" id="IPR015943">
    <property type="entry name" value="WD40/YVTN_repeat-like_dom_sf"/>
</dbReference>
<keyword evidence="2 4" id="KW-0853">WD repeat</keyword>
<gene>
    <name evidence="7" type="ORF">M427DRAFT_496675</name>
</gene>
<organism evidence="7 8">
    <name type="scientific">Gonapodya prolifera (strain JEL478)</name>
    <name type="common">Monoblepharis prolifera</name>
    <dbReference type="NCBI Taxonomy" id="1344416"/>
    <lineage>
        <taxon>Eukaryota</taxon>
        <taxon>Fungi</taxon>
        <taxon>Fungi incertae sedis</taxon>
        <taxon>Chytridiomycota</taxon>
        <taxon>Chytridiomycota incertae sedis</taxon>
        <taxon>Monoblepharidomycetes</taxon>
        <taxon>Monoblepharidales</taxon>
        <taxon>Gonapodyaceae</taxon>
        <taxon>Gonapodya</taxon>
    </lineage>
</organism>
<proteinExistence type="inferred from homology"/>
<accession>A0A139AX74</accession>
<feature type="compositionally biased region" description="Basic and acidic residues" evidence="5">
    <location>
        <begin position="322"/>
        <end position="353"/>
    </location>
</feature>
<dbReference type="STRING" id="1344416.A0A139AX74"/>
<dbReference type="AlphaFoldDB" id="A0A139AX74"/>
<feature type="compositionally biased region" description="Acidic residues" evidence="5">
    <location>
        <begin position="312"/>
        <end position="321"/>
    </location>
</feature>
<dbReference type="InterPro" id="IPR036322">
    <property type="entry name" value="WD40_repeat_dom_sf"/>
</dbReference>
<keyword evidence="8" id="KW-1185">Reference proteome</keyword>
<sequence>MEKSGIYGIPNHTARCLAPVAAEQERNRFLVGTTDRTDNEIHLLDFEEDDFEISSLVYRHPRDVWAITPSPTRVDMLFTAYTKVDDGAISMGASLWKMPSTEIDDQNKFRPKPNLQLEEVLKLDSGSAQPSRIAGILCDPGSTTTDTVVTLEDRCLQIWNIDLGSSSVRALRSLDANPHPTPDIPSYLTAGAWNPHAAEQIVSACGGEVAGWDLRIDRQAFHIGGAHSDTIRSIDCNPNRPHILVTASDDRSVRFWDVRNADAPIKEVSGHSHWIWAVAFNKSHDQLVLTSSSDCQVNLHNIISISSAPFGESEESSDDDGADRGTDSGVKKGEHASTEKGERDTSKKTKKPGDSLAATYDQHEESVYSVAWSPADPWIFGSLSHDGRVVVNLVPQTLKYQILL</sequence>
<dbReference type="PANTHER" id="PTHR14205">
    <property type="entry name" value="WD-REPEAT PROTEIN"/>
    <property type="match status" value="1"/>
</dbReference>
<dbReference type="Pfam" id="PF23609">
    <property type="entry name" value="Beta-prop_EIPR1"/>
    <property type="match status" value="1"/>
</dbReference>
<dbReference type="Gene3D" id="2.130.10.10">
    <property type="entry name" value="YVTN repeat-like/Quinoprotein amine dehydrogenase"/>
    <property type="match status" value="1"/>
</dbReference>
<dbReference type="PROSITE" id="PS50294">
    <property type="entry name" value="WD_REPEATS_REGION"/>
    <property type="match status" value="1"/>
</dbReference>
<dbReference type="OMA" id="HQFLALH"/>
<feature type="region of interest" description="Disordered" evidence="5">
    <location>
        <begin position="310"/>
        <end position="356"/>
    </location>
</feature>
<dbReference type="InterPro" id="IPR040323">
    <property type="entry name" value="EIPR1"/>
</dbReference>
<feature type="repeat" description="WD" evidence="4">
    <location>
        <begin position="224"/>
        <end position="266"/>
    </location>
</feature>
<dbReference type="Pfam" id="PF00400">
    <property type="entry name" value="WD40"/>
    <property type="match status" value="1"/>
</dbReference>
<evidence type="ECO:0000259" key="6">
    <source>
        <dbReference type="Pfam" id="PF23609"/>
    </source>
</evidence>
<evidence type="ECO:0000256" key="3">
    <source>
        <dbReference type="ARBA" id="ARBA00022737"/>
    </source>
</evidence>
<dbReference type="Proteomes" id="UP000070544">
    <property type="component" value="Unassembled WGS sequence"/>
</dbReference>
<evidence type="ECO:0000256" key="2">
    <source>
        <dbReference type="ARBA" id="ARBA00022574"/>
    </source>
</evidence>
<dbReference type="PROSITE" id="PS50082">
    <property type="entry name" value="WD_REPEATS_2"/>
    <property type="match status" value="1"/>
</dbReference>
<keyword evidence="3" id="KW-0677">Repeat</keyword>
<reference evidence="7 8" key="1">
    <citation type="journal article" date="2015" name="Genome Biol. Evol.">
        <title>Phylogenomic analyses indicate that early fungi evolved digesting cell walls of algal ancestors of land plants.</title>
        <authorList>
            <person name="Chang Y."/>
            <person name="Wang S."/>
            <person name="Sekimoto S."/>
            <person name="Aerts A.L."/>
            <person name="Choi C."/>
            <person name="Clum A."/>
            <person name="LaButti K.M."/>
            <person name="Lindquist E.A."/>
            <person name="Yee Ngan C."/>
            <person name="Ohm R.A."/>
            <person name="Salamov A.A."/>
            <person name="Grigoriev I.V."/>
            <person name="Spatafora J.W."/>
            <person name="Berbee M.L."/>
        </authorList>
    </citation>
    <scope>NUCLEOTIDE SEQUENCE [LARGE SCALE GENOMIC DNA]</scope>
    <source>
        <strain evidence="7 8">JEL478</strain>
    </source>
</reference>
<dbReference type="PANTHER" id="PTHR14205:SF15">
    <property type="entry name" value="EARP AND GARP COMPLEX-INTERACTING PROTEIN 1"/>
    <property type="match status" value="1"/>
</dbReference>